<evidence type="ECO:0000259" key="2">
    <source>
        <dbReference type="Pfam" id="PF10592"/>
    </source>
</evidence>
<organism evidence="4">
    <name type="scientific">Gymnodinialimonas phycosphaerae</name>
    <dbReference type="NCBI Taxonomy" id="2841589"/>
    <lineage>
        <taxon>Bacteria</taxon>
        <taxon>Pseudomonadati</taxon>
        <taxon>Pseudomonadota</taxon>
        <taxon>Alphaproteobacteria</taxon>
        <taxon>Rhodobacterales</taxon>
        <taxon>Paracoccaceae</taxon>
        <taxon>Gymnodinialimonas</taxon>
    </lineage>
</organism>
<dbReference type="EMBL" id="CP078073">
    <property type="protein sequence ID" value="QXL87897.1"/>
    <property type="molecule type" value="Genomic_DNA"/>
</dbReference>
<name>A0A975TUR4_9RHOB</name>
<evidence type="ECO:0000313" key="5">
    <source>
        <dbReference type="Proteomes" id="UP000693972"/>
    </source>
</evidence>
<dbReference type="InterPro" id="IPR018891">
    <property type="entry name" value="AIPR_C"/>
</dbReference>
<reference evidence="4 5" key="1">
    <citation type="submission" date="2021-07" db="EMBL/GenBank/DDBJ databases">
        <title>Karlodiniumbacter phycospheric gen. nov., sp. nov., a phycosphere bacterium isolated from karlodinium veneficum.</title>
        <authorList>
            <person name="Peng Y."/>
            <person name="Jiang L."/>
            <person name="Lee J."/>
        </authorList>
    </citation>
    <scope>NUCLEOTIDE SEQUENCE</scope>
    <source>
        <strain evidence="4 5">N5</strain>
    </source>
</reference>
<keyword evidence="5" id="KW-1185">Reference proteome</keyword>
<dbReference type="Pfam" id="PF22879">
    <property type="entry name" value="AIPR_N"/>
    <property type="match status" value="1"/>
</dbReference>
<dbReference type="RefSeq" id="WP_257894743.1">
    <property type="nucleotide sequence ID" value="NZ_JAIMBW010000001.1"/>
</dbReference>
<dbReference type="Pfam" id="PF10592">
    <property type="entry name" value="AIPR"/>
    <property type="match status" value="1"/>
</dbReference>
<evidence type="ECO:0000313" key="4">
    <source>
        <dbReference type="EMBL" id="QXL87897.1"/>
    </source>
</evidence>
<gene>
    <name evidence="4" type="ORF">KUL25_21290</name>
</gene>
<feature type="domain" description="Abortive phage infection protein C-terminal" evidence="2">
    <location>
        <begin position="242"/>
        <end position="562"/>
    </location>
</feature>
<evidence type="ECO:0000256" key="1">
    <source>
        <dbReference type="SAM" id="MobiDB-lite"/>
    </source>
</evidence>
<sequence>MDELVEFNNSLIEEVAAEASASGISQADAFFERMAALLEAEGEIATADRVTFLASSQGKTVRLDGIGGDPRESEGILSVIVSDFHDGDAAEKINASDAKKAFGHLINFVAAARRAAFREDLIEGSAEAGAASIITSAWSSITKIKLILMTNATYSARTDAVLAGKIDGIPVTYNIWDLTRFHRYETSGHAREKIIVNFREDFGASIPALAASSSGEHLDSYLVVISGHQLAEIYDKWGARLLESNVRSFLQARGAVNRGIRDTIKDEPAMFFSYNNGLSATADSVEVEKTSNGLRIVSATNLQVVNGGQTTASLHAARKISPETLEQVHVQMKLTVVPSDASEEVVPFISKYANSQNKVSAADFFSNHPFHMRMEEYSRRVLAPAAEGTNRETKWFYERARGQYLVERAKKSQAERRRFDLENPKPQYFVKTDLAKVEMSFRMRPDTVSKGAQKNFGEFAQMIGAEWNRSDKKFDETWYRRLVSKLIIFRHLEKTIPKQSWYPGGYRANIVTYSIAKLVSDADERDQVIDLDAVWRRQSVSRDLGDALLIAAEAAVEVITHPEAGVNNITEWGKKQACWATLQRADIDYGPEFMNCLVEPEQARAVQRDGRREEAVISGIEAQTSVIEAGGEFWNQLREWGGGKRIFSPKEDGILKVCSLFPSKLPSEKQSVIALDLLERAREEGYADEDESPRVRISSLSRQH</sequence>
<accession>A0A975TUR4</accession>
<evidence type="ECO:0000259" key="3">
    <source>
        <dbReference type="Pfam" id="PF22879"/>
    </source>
</evidence>
<dbReference type="EMBL" id="JAIMBW010000001">
    <property type="protein sequence ID" value="MBY4895303.1"/>
    <property type="molecule type" value="Genomic_DNA"/>
</dbReference>
<dbReference type="Proteomes" id="UP000693972">
    <property type="component" value="Unassembled WGS sequence"/>
</dbReference>
<dbReference type="InterPro" id="IPR055101">
    <property type="entry name" value="AIPR_N"/>
</dbReference>
<proteinExistence type="predicted"/>
<dbReference type="AlphaFoldDB" id="A0A975TUR4"/>
<feature type="domain" description="Abortive infection phage resistance protein N-terminal" evidence="3">
    <location>
        <begin position="30"/>
        <end position="183"/>
    </location>
</feature>
<feature type="region of interest" description="Disordered" evidence="1">
    <location>
        <begin position="683"/>
        <end position="704"/>
    </location>
</feature>
<protein>
    <submittedName>
        <fullName evidence="4">AIPR family protein</fullName>
    </submittedName>
</protein>